<keyword evidence="2" id="KW-0547">Nucleotide-binding</keyword>
<protein>
    <submittedName>
        <fullName evidence="2">ATP-binding protein</fullName>
    </submittedName>
</protein>
<dbReference type="Pfam" id="PF13304">
    <property type="entry name" value="AAA_21"/>
    <property type="match status" value="1"/>
</dbReference>
<dbReference type="GO" id="GO:0016887">
    <property type="term" value="F:ATP hydrolysis activity"/>
    <property type="evidence" value="ECO:0007669"/>
    <property type="project" value="InterPro"/>
</dbReference>
<organism evidence="2 3">
    <name type="scientific">Planktothrix pseudagardhii</name>
    <dbReference type="NCBI Taxonomy" id="132604"/>
    <lineage>
        <taxon>Bacteria</taxon>
        <taxon>Bacillati</taxon>
        <taxon>Cyanobacteriota</taxon>
        <taxon>Cyanophyceae</taxon>
        <taxon>Oscillatoriophycideae</taxon>
        <taxon>Oscillatoriales</taxon>
        <taxon>Microcoleaceae</taxon>
        <taxon>Planktothrix</taxon>
    </lineage>
</organism>
<dbReference type="AlphaFoldDB" id="A0A9W4CKU5"/>
<dbReference type="EMBL" id="LR882967">
    <property type="protein sequence ID" value="CAD5926338.1"/>
    <property type="molecule type" value="Genomic_DNA"/>
</dbReference>
<dbReference type="Gene3D" id="3.40.50.300">
    <property type="entry name" value="P-loop containing nucleotide triphosphate hydrolases"/>
    <property type="match status" value="1"/>
</dbReference>
<dbReference type="PANTHER" id="PTHR32182:SF23">
    <property type="entry name" value="ATP BINDING PROTEIN"/>
    <property type="match status" value="1"/>
</dbReference>
<dbReference type="InterPro" id="IPR027417">
    <property type="entry name" value="P-loop_NTPase"/>
</dbReference>
<dbReference type="GO" id="GO:0005524">
    <property type="term" value="F:ATP binding"/>
    <property type="evidence" value="ECO:0007669"/>
    <property type="project" value="UniProtKB-KW"/>
</dbReference>
<dbReference type="PANTHER" id="PTHR32182">
    <property type="entry name" value="DNA REPLICATION AND REPAIR PROTEIN RECF"/>
    <property type="match status" value="1"/>
</dbReference>
<dbReference type="Proteomes" id="UP001153719">
    <property type="component" value="Chromosome"/>
</dbReference>
<dbReference type="KEGG" id="ppsu:NO713_00996"/>
<keyword evidence="2" id="KW-0067">ATP-binding</keyword>
<dbReference type="SUPFAM" id="SSF52540">
    <property type="entry name" value="P-loop containing nucleoside triphosphate hydrolases"/>
    <property type="match status" value="1"/>
</dbReference>
<sequence length="434" mass="50077">MKVKTLEMKNFRGIGDLTLDFDFTEPTLLVGINGSGKSSILDCLATLLSHFISEIQNPGGYQASISDQYTVEKVLERTFFKDEDITDKKDKTDNKISILIDSQEITWNIYRSKDKNRFRPDGADVTKLQGIALHIQSELEKDSYKNLPLLVYYHVNREFFDSQDTSQEKKEYKYNQIEAYDQALTGTRISFKKFFDWFKELEDLENELFRYNSSYCNPLLEAVRRAIDSLLGEELSMLRIRRSPLRMTMMKKNYELIINQQLSDGEKGLLAMAGDLARRLAIANPGFPDPLQGEGIVLIDEIELHLHPKLQREIIPSLKHTFPNCQFIITTHSPQVISHVKSVYLLRSIPEGIVAEQRRTFGKDSSRILEELMGVPDRPQDIKNRLRELFRLIDDGKITEAKQKQEQLEKEIGDDDPEFASADMLIRSQEILAE</sequence>
<dbReference type="SMART" id="SM00382">
    <property type="entry name" value="AAA"/>
    <property type="match status" value="1"/>
</dbReference>
<dbReference type="InterPro" id="IPR003959">
    <property type="entry name" value="ATPase_AAA_core"/>
</dbReference>
<accession>A0A9W4CKU5</accession>
<evidence type="ECO:0000313" key="2">
    <source>
        <dbReference type="EMBL" id="CAD5926338.1"/>
    </source>
</evidence>
<evidence type="ECO:0000259" key="1">
    <source>
        <dbReference type="SMART" id="SM00382"/>
    </source>
</evidence>
<feature type="domain" description="AAA+ ATPase" evidence="1">
    <location>
        <begin position="23"/>
        <end position="365"/>
    </location>
</feature>
<proteinExistence type="predicted"/>
<reference evidence="2" key="1">
    <citation type="submission" date="2020-09" db="EMBL/GenBank/DDBJ databases">
        <authorList>
            <person name="Blom J."/>
        </authorList>
    </citation>
    <scope>NUCLEOTIDE SEQUENCE</scope>
    <source>
        <strain evidence="2">No.713</strain>
    </source>
</reference>
<name>A0A9W4CKU5_9CYAN</name>
<dbReference type="GO" id="GO:0000731">
    <property type="term" value="P:DNA synthesis involved in DNA repair"/>
    <property type="evidence" value="ECO:0007669"/>
    <property type="project" value="TreeGrafter"/>
</dbReference>
<dbReference type="RefSeq" id="WP_254173131.1">
    <property type="nucleotide sequence ID" value="NZ_LR882967.1"/>
</dbReference>
<dbReference type="InterPro" id="IPR003593">
    <property type="entry name" value="AAA+_ATPase"/>
</dbReference>
<keyword evidence="3" id="KW-1185">Reference proteome</keyword>
<dbReference type="GO" id="GO:0006302">
    <property type="term" value="P:double-strand break repair"/>
    <property type="evidence" value="ECO:0007669"/>
    <property type="project" value="TreeGrafter"/>
</dbReference>
<evidence type="ECO:0000313" key="3">
    <source>
        <dbReference type="Proteomes" id="UP001153719"/>
    </source>
</evidence>
<gene>
    <name evidence="2" type="ORF">NO713_00996</name>
</gene>